<dbReference type="OrthoDB" id="9785695at2"/>
<dbReference type="InterPro" id="IPR000760">
    <property type="entry name" value="Inositol_monophosphatase-like"/>
</dbReference>
<organism evidence="3 4">
    <name type="scientific">Roseovarius albus</name>
    <dbReference type="NCBI Taxonomy" id="1247867"/>
    <lineage>
        <taxon>Bacteria</taxon>
        <taxon>Pseudomonadati</taxon>
        <taxon>Pseudomonadota</taxon>
        <taxon>Alphaproteobacteria</taxon>
        <taxon>Rhodobacterales</taxon>
        <taxon>Roseobacteraceae</taxon>
        <taxon>Roseovarius</taxon>
    </lineage>
</organism>
<dbReference type="PANTHER" id="PTHR20854:SF4">
    <property type="entry name" value="INOSITOL-1-MONOPHOSPHATASE-RELATED"/>
    <property type="match status" value="1"/>
</dbReference>
<gene>
    <name evidence="3" type="primary">hisN</name>
    <name evidence="3" type="ORF">ROA7450_00963</name>
</gene>
<dbReference type="Gene3D" id="3.40.190.80">
    <property type="match status" value="1"/>
</dbReference>
<evidence type="ECO:0000256" key="2">
    <source>
        <dbReference type="PIRSR" id="PIRSR600760-2"/>
    </source>
</evidence>
<feature type="binding site" evidence="2">
    <location>
        <position position="88"/>
    </location>
    <ligand>
        <name>Mg(2+)</name>
        <dbReference type="ChEBI" id="CHEBI:18420"/>
        <label>1</label>
        <note>catalytic</note>
    </ligand>
</feature>
<accession>A0A1X6YMG1</accession>
<feature type="binding site" evidence="2">
    <location>
        <position position="89"/>
    </location>
    <ligand>
        <name>Mg(2+)</name>
        <dbReference type="ChEBI" id="CHEBI:18420"/>
        <label>1</label>
        <note>catalytic</note>
    </ligand>
</feature>
<comment type="cofactor">
    <cofactor evidence="2">
        <name>Mg(2+)</name>
        <dbReference type="ChEBI" id="CHEBI:18420"/>
    </cofactor>
</comment>
<dbReference type="AlphaFoldDB" id="A0A1X6YMG1"/>
<dbReference type="GO" id="GO:0046872">
    <property type="term" value="F:metal ion binding"/>
    <property type="evidence" value="ECO:0007669"/>
    <property type="project" value="UniProtKB-KW"/>
</dbReference>
<feature type="binding site" evidence="2">
    <location>
        <position position="86"/>
    </location>
    <ligand>
        <name>Mg(2+)</name>
        <dbReference type="ChEBI" id="CHEBI:18420"/>
        <label>1</label>
        <note>catalytic</note>
    </ligand>
</feature>
<dbReference type="GO" id="GO:0006020">
    <property type="term" value="P:inositol metabolic process"/>
    <property type="evidence" value="ECO:0007669"/>
    <property type="project" value="TreeGrafter"/>
</dbReference>
<dbReference type="CDD" id="cd01641">
    <property type="entry name" value="Bacterial_IMPase_like_1"/>
    <property type="match status" value="1"/>
</dbReference>
<dbReference type="Gene3D" id="3.30.540.10">
    <property type="entry name" value="Fructose-1,6-Bisphosphatase, subunit A, domain 1"/>
    <property type="match status" value="1"/>
</dbReference>
<dbReference type="PANTHER" id="PTHR20854">
    <property type="entry name" value="INOSITOL MONOPHOSPHATASE"/>
    <property type="match status" value="1"/>
</dbReference>
<name>A0A1X6YMG1_9RHOB</name>
<evidence type="ECO:0000256" key="1">
    <source>
        <dbReference type="ARBA" id="ARBA00009759"/>
    </source>
</evidence>
<dbReference type="EMBL" id="FWFX01000002">
    <property type="protein sequence ID" value="SLN23922.1"/>
    <property type="molecule type" value="Genomic_DNA"/>
</dbReference>
<comment type="similarity">
    <text evidence="1">Belongs to the inositol monophosphatase superfamily.</text>
</comment>
<dbReference type="RefSeq" id="WP_085804492.1">
    <property type="nucleotide sequence ID" value="NZ_FWFX01000002.1"/>
</dbReference>
<dbReference type="SUPFAM" id="SSF56655">
    <property type="entry name" value="Carbohydrate phosphatase"/>
    <property type="match status" value="1"/>
</dbReference>
<sequence>MNSDKIIESAHAMADAARVAVLPYFRSANLNAEDKGVGGYDPVTEGDRAAERAMRDVLAQLRPQDGILGEEFANKPTESGLTWVLDPIDGTRSFIAGAPTWGVLIAVSDESGPIYGIIDQPYIGERFEGGLARAKMTGPHGTGALRVRGSRPLSQSMLFSTYPNLADDTDTEAFNEVSAQVQLTRFGIDCYAYALVASGQIDLVIESGLQAYDIQAPIAVIEAAGGVVTDWQGGKAHNGGRVVAAAGPEQHAAALEILSKY</sequence>
<dbReference type="GO" id="GO:0008934">
    <property type="term" value="F:inositol monophosphate 1-phosphatase activity"/>
    <property type="evidence" value="ECO:0007669"/>
    <property type="project" value="TreeGrafter"/>
</dbReference>
<dbReference type="PRINTS" id="PR00377">
    <property type="entry name" value="IMPHPHTASES"/>
</dbReference>
<dbReference type="EC" id="3.1.3.15" evidence="3"/>
<keyword evidence="4" id="KW-1185">Reference proteome</keyword>
<reference evidence="3 4" key="1">
    <citation type="submission" date="2017-03" db="EMBL/GenBank/DDBJ databases">
        <authorList>
            <person name="Afonso C.L."/>
            <person name="Miller P.J."/>
            <person name="Scott M.A."/>
            <person name="Spackman E."/>
            <person name="Goraichik I."/>
            <person name="Dimitrov K.M."/>
            <person name="Suarez D.L."/>
            <person name="Swayne D.E."/>
        </authorList>
    </citation>
    <scope>NUCLEOTIDE SEQUENCE [LARGE SCALE GENOMIC DNA]</scope>
    <source>
        <strain evidence="3 4">CECT 7450</strain>
    </source>
</reference>
<dbReference type="Pfam" id="PF00459">
    <property type="entry name" value="Inositol_P"/>
    <property type="match status" value="1"/>
</dbReference>
<keyword evidence="3" id="KW-0378">Hydrolase</keyword>
<dbReference type="GO" id="GO:0007165">
    <property type="term" value="P:signal transduction"/>
    <property type="evidence" value="ECO:0007669"/>
    <property type="project" value="TreeGrafter"/>
</dbReference>
<protein>
    <submittedName>
        <fullName evidence="3">Histidinol-phosphatase</fullName>
        <ecNumber evidence="3">3.1.3.15</ecNumber>
    </submittedName>
</protein>
<dbReference type="GO" id="GO:0004401">
    <property type="term" value="F:histidinol-phosphatase activity"/>
    <property type="evidence" value="ECO:0007669"/>
    <property type="project" value="UniProtKB-EC"/>
</dbReference>
<keyword evidence="2" id="KW-0460">Magnesium</keyword>
<dbReference type="Proteomes" id="UP000193061">
    <property type="component" value="Unassembled WGS sequence"/>
</dbReference>
<evidence type="ECO:0000313" key="3">
    <source>
        <dbReference type="EMBL" id="SLN23922.1"/>
    </source>
</evidence>
<keyword evidence="2" id="KW-0479">Metal-binding</keyword>
<proteinExistence type="inferred from homology"/>
<feature type="binding site" evidence="2">
    <location>
        <position position="70"/>
    </location>
    <ligand>
        <name>Mg(2+)</name>
        <dbReference type="ChEBI" id="CHEBI:18420"/>
        <label>1</label>
        <note>catalytic</note>
    </ligand>
</feature>
<evidence type="ECO:0000313" key="4">
    <source>
        <dbReference type="Proteomes" id="UP000193061"/>
    </source>
</evidence>
<feature type="binding site" evidence="2">
    <location>
        <position position="213"/>
    </location>
    <ligand>
        <name>Mg(2+)</name>
        <dbReference type="ChEBI" id="CHEBI:18420"/>
        <label>1</label>
        <note>catalytic</note>
    </ligand>
</feature>